<dbReference type="EMBL" id="MTBO01000015">
    <property type="protein sequence ID" value="OSI16526.1"/>
    <property type="molecule type" value="Genomic_DNA"/>
</dbReference>
<dbReference type="Pfam" id="PF13730">
    <property type="entry name" value="HTH_36"/>
    <property type="match status" value="1"/>
</dbReference>
<evidence type="ECO:0000313" key="2">
    <source>
        <dbReference type="Proteomes" id="UP000193118"/>
    </source>
</evidence>
<dbReference type="RefSeq" id="WP_085366003.1">
    <property type="nucleotide sequence ID" value="NZ_CAUJPZ010000012.1"/>
</dbReference>
<sequence>MSVKLMSKAWEMDIPTGQKMVLLALCDHANDDGVCYPSQDKLSVKCSMAKRTIVSHIQWLEERRIITHKRRQNTQRRQSNLYQITLENYSQESKNNHSACANSACANSACANSACANSAPESANFAPSESANFAPSYYIEEPSVFNHQEEPSVVAPTAEAADAPPPCLPKLLNRDCLQDGDVLVLEAEAMPSEKPAKQKTANPDNTKTWEAYRQAYLQRYGVEPIRNAQANALIANLVKAVGGEEAPMLAWFYVSHNKGWYVQNRHALKHLIADVQAVRTDWLRNEQMTTIRAKQAERKSSTAEAAARLIAKYEAEGVQNG</sequence>
<dbReference type="InterPro" id="IPR036388">
    <property type="entry name" value="WH-like_DNA-bd_sf"/>
</dbReference>
<proteinExistence type="predicted"/>
<accession>A0A1X3D9N7</accession>
<dbReference type="AlphaFoldDB" id="A0A1X3D9N7"/>
<dbReference type="GeneID" id="94580941"/>
<comment type="caution">
    <text evidence="1">The sequence shown here is derived from an EMBL/GenBank/DDBJ whole genome shotgun (WGS) entry which is preliminary data.</text>
</comment>
<organism evidence="1 2">
    <name type="scientific">Neisseria dentiae</name>
    <dbReference type="NCBI Taxonomy" id="194197"/>
    <lineage>
        <taxon>Bacteria</taxon>
        <taxon>Pseudomonadati</taxon>
        <taxon>Pseudomonadota</taxon>
        <taxon>Betaproteobacteria</taxon>
        <taxon>Neisseriales</taxon>
        <taxon>Neisseriaceae</taxon>
        <taxon>Neisseria</taxon>
    </lineage>
</organism>
<reference evidence="2" key="1">
    <citation type="submission" date="2017-01" db="EMBL/GenBank/DDBJ databases">
        <authorList>
            <person name="Wolfgang W.J."/>
            <person name="Cole J."/>
            <person name="Wroblewski D."/>
            <person name="Mcginnis J."/>
            <person name="Musser K.A."/>
        </authorList>
    </citation>
    <scope>NUCLEOTIDE SEQUENCE [LARGE SCALE GENOMIC DNA]</scope>
    <source>
        <strain evidence="2">DSM 19151</strain>
    </source>
</reference>
<name>A0A1X3D9N7_9NEIS</name>
<evidence type="ECO:0008006" key="3">
    <source>
        <dbReference type="Google" id="ProtNLM"/>
    </source>
</evidence>
<dbReference type="OrthoDB" id="8898949at2"/>
<gene>
    <name evidence="1" type="ORF">BWD09_07120</name>
</gene>
<dbReference type="Proteomes" id="UP000193118">
    <property type="component" value="Unassembled WGS sequence"/>
</dbReference>
<dbReference type="Gene3D" id="1.10.10.10">
    <property type="entry name" value="Winged helix-like DNA-binding domain superfamily/Winged helix DNA-binding domain"/>
    <property type="match status" value="1"/>
</dbReference>
<keyword evidence="2" id="KW-1185">Reference proteome</keyword>
<dbReference type="STRING" id="194197.BWD09_07120"/>
<evidence type="ECO:0000313" key="1">
    <source>
        <dbReference type="EMBL" id="OSI16526.1"/>
    </source>
</evidence>
<protein>
    <recommendedName>
        <fullName evidence="3">Helix-turn-helix domain-containing protein</fullName>
    </recommendedName>
</protein>